<keyword evidence="3" id="KW-1185">Reference proteome</keyword>
<proteinExistence type="predicted"/>
<protein>
    <submittedName>
        <fullName evidence="2">Uncharacterized protein</fullName>
    </submittedName>
</protein>
<dbReference type="Proteomes" id="UP000030665">
    <property type="component" value="Unassembled WGS sequence"/>
</dbReference>
<reference evidence="2" key="1">
    <citation type="submission" date="2014-01" db="EMBL/GenBank/DDBJ databases">
        <authorList>
            <person name="Aslett M."/>
        </authorList>
    </citation>
    <scope>NUCLEOTIDE SEQUENCE</scope>
</reference>
<dbReference type="AlphaFoldDB" id="A0A077ZH37"/>
<evidence type="ECO:0000313" key="3">
    <source>
        <dbReference type="Proteomes" id="UP000030665"/>
    </source>
</evidence>
<feature type="compositionally biased region" description="Basic and acidic residues" evidence="1">
    <location>
        <begin position="148"/>
        <end position="174"/>
    </location>
</feature>
<dbReference type="EMBL" id="HG806499">
    <property type="protein sequence ID" value="CDW59124.1"/>
    <property type="molecule type" value="Genomic_DNA"/>
</dbReference>
<dbReference type="Gene3D" id="1.20.960.40">
    <property type="match status" value="1"/>
</dbReference>
<accession>A0A077ZH37</accession>
<reference evidence="2" key="2">
    <citation type="submission" date="2014-03" db="EMBL/GenBank/DDBJ databases">
        <title>The whipworm genome and dual-species transcriptomics of an intimate host-pathogen interaction.</title>
        <authorList>
            <person name="Foth B.J."/>
            <person name="Tsai I.J."/>
            <person name="Reid A.J."/>
            <person name="Bancroft A.J."/>
            <person name="Nichol S."/>
            <person name="Tracey A."/>
            <person name="Holroyd N."/>
            <person name="Cotton J.A."/>
            <person name="Stanley E.J."/>
            <person name="Zarowiecki M."/>
            <person name="Liu J.Z."/>
            <person name="Huckvale T."/>
            <person name="Cooper P.J."/>
            <person name="Grencis R.K."/>
            <person name="Berriman M."/>
        </authorList>
    </citation>
    <scope>NUCLEOTIDE SEQUENCE [LARGE SCALE GENOMIC DNA]</scope>
</reference>
<gene>
    <name evidence="2" type="ORF">TTRE_0000745401</name>
</gene>
<dbReference type="OrthoDB" id="2160638at2759"/>
<evidence type="ECO:0000313" key="2">
    <source>
        <dbReference type="EMBL" id="CDW59124.1"/>
    </source>
</evidence>
<feature type="region of interest" description="Disordered" evidence="1">
    <location>
        <begin position="186"/>
        <end position="226"/>
    </location>
</feature>
<feature type="compositionally biased region" description="Polar residues" evidence="1">
    <location>
        <begin position="186"/>
        <end position="195"/>
    </location>
</feature>
<feature type="region of interest" description="Disordered" evidence="1">
    <location>
        <begin position="142"/>
        <end position="174"/>
    </location>
</feature>
<organism evidence="2 3">
    <name type="scientific">Trichuris trichiura</name>
    <name type="common">Whipworm</name>
    <name type="synonym">Trichocephalus trichiurus</name>
    <dbReference type="NCBI Taxonomy" id="36087"/>
    <lineage>
        <taxon>Eukaryota</taxon>
        <taxon>Metazoa</taxon>
        <taxon>Ecdysozoa</taxon>
        <taxon>Nematoda</taxon>
        <taxon>Enoplea</taxon>
        <taxon>Dorylaimia</taxon>
        <taxon>Trichinellida</taxon>
        <taxon>Trichuridae</taxon>
        <taxon>Trichuris</taxon>
    </lineage>
</organism>
<sequence>MRAEVLRVVSEGKVPQCDVPENHTVSKLRETEAGKLCLSLVRDLFDRYGLKCTRSVFASELGLAEDALDTDRQLRTKLSLPESDDAAVMYLLVTKNLNSNTSQAKFSNGERGSRIIDTGRSRIGEFAKIQKSHAPLQCRYSAEEVDNEKDKPKLASDFPDLERPRHSALSDRKQLGDVLESLKILSSGSNTANSDGTDEEIKEEISAGADGANAQSSNESELHLSF</sequence>
<evidence type="ECO:0000256" key="1">
    <source>
        <dbReference type="SAM" id="MobiDB-lite"/>
    </source>
</evidence>
<name>A0A077ZH37_TRITR</name>